<dbReference type="InterPro" id="IPR015590">
    <property type="entry name" value="Aldehyde_DH_dom"/>
</dbReference>
<evidence type="ECO:0000259" key="4">
    <source>
        <dbReference type="Pfam" id="PF00171"/>
    </source>
</evidence>
<dbReference type="CDD" id="cd07103">
    <property type="entry name" value="ALDH_F5_SSADH_GabD"/>
    <property type="match status" value="1"/>
</dbReference>
<keyword evidence="6" id="KW-1185">Reference proteome</keyword>
<dbReference type="InterPro" id="IPR029510">
    <property type="entry name" value="Ald_DH_CS_GLU"/>
</dbReference>
<proteinExistence type="inferred from homology"/>
<organism evidence="5 6">
    <name type="scientific">Corynebacterium zhongnanshanii</name>
    <dbReference type="NCBI Taxonomy" id="2768834"/>
    <lineage>
        <taxon>Bacteria</taxon>
        <taxon>Bacillati</taxon>
        <taxon>Actinomycetota</taxon>
        <taxon>Actinomycetes</taxon>
        <taxon>Mycobacteriales</taxon>
        <taxon>Corynebacteriaceae</taxon>
        <taxon>Corynebacterium</taxon>
    </lineage>
</organism>
<dbReference type="PROSITE" id="PS00687">
    <property type="entry name" value="ALDEHYDE_DEHYDR_GLU"/>
    <property type="match status" value="1"/>
</dbReference>
<dbReference type="PANTHER" id="PTHR43353">
    <property type="entry name" value="SUCCINATE-SEMIALDEHYDE DEHYDROGENASE, MITOCHONDRIAL"/>
    <property type="match status" value="1"/>
</dbReference>
<feature type="active site" evidence="2">
    <location>
        <position position="265"/>
    </location>
</feature>
<dbReference type="PANTHER" id="PTHR43353:SF5">
    <property type="entry name" value="SUCCINATE-SEMIALDEHYDE DEHYDROGENASE, MITOCHONDRIAL"/>
    <property type="match status" value="1"/>
</dbReference>
<gene>
    <name evidence="5" type="ORF">F8377_05500</name>
</gene>
<dbReference type="InterPro" id="IPR016163">
    <property type="entry name" value="Ald_DH_C"/>
</dbReference>
<reference evidence="5 6" key="1">
    <citation type="submission" date="2019-10" db="EMBL/GenBank/DDBJ databases">
        <title>Corynebacterium sp novel species isolated from the respiratory tract of Marmot.</title>
        <authorList>
            <person name="Zhang G."/>
        </authorList>
    </citation>
    <scope>NUCLEOTIDE SEQUENCE [LARGE SCALE GENOMIC DNA]</scope>
    <source>
        <strain evidence="5 6">336</strain>
    </source>
</reference>
<evidence type="ECO:0000313" key="6">
    <source>
        <dbReference type="Proteomes" id="UP000436181"/>
    </source>
</evidence>
<accession>A0ABQ6VGW1</accession>
<dbReference type="Proteomes" id="UP000436181">
    <property type="component" value="Unassembled WGS sequence"/>
</dbReference>
<sequence length="492" mass="51987">MTNSTTFRTLPKDLQTGLWLDGANVPAQDGGTFDVINPATEEVLTSVADAQSADWMKALDLADQAFADFAAMSPRQRSAILYDIFEAVKEREDDFARVMTLEMGKPLAEARGEVAYGASYFQWFAEEAVRAGGRTAQSPAGQGSIVTVRKPVGPVLAITPWNFPLAMAARKIAPALAVGCPVIVKPAGQTPLTMLLLGSVMAEVLERHDAPASAVAIITSSSSKDLSSELMADPRLKKVTFTGSTGVGQVLVKQSAEHLQRTSMELGGNAPFVVAEDADLDLTIEAAVAAKMRNGGEACISANRFLVAESIAQEFTERLVAKMREFVLGDGLDEGVTLGPLINAEQRDGVAELVDDARRAGASVLVGGEVPDRSGYFYPATVVVDVPKGTRILEEEIFGPVATVVTFKDLDEGIAMANDTPFGLAAYGFTTNMATAQRFAEELQAGMVGVNRAGISDAAAPFGGIGLSGFGREGGLEGLDEYTYIKYVAFPA</sequence>
<dbReference type="RefSeq" id="WP_151844210.1">
    <property type="nucleotide sequence ID" value="NZ_WBZJ01000001.1"/>
</dbReference>
<dbReference type="Gene3D" id="3.40.605.10">
    <property type="entry name" value="Aldehyde Dehydrogenase, Chain A, domain 1"/>
    <property type="match status" value="1"/>
</dbReference>
<keyword evidence="1 3" id="KW-0560">Oxidoreductase</keyword>
<comment type="caution">
    <text evidence="5">The sequence shown here is derived from an EMBL/GenBank/DDBJ whole genome shotgun (WGS) entry which is preliminary data.</text>
</comment>
<dbReference type="SUPFAM" id="SSF53720">
    <property type="entry name" value="ALDH-like"/>
    <property type="match status" value="1"/>
</dbReference>
<dbReference type="Gene3D" id="3.40.309.10">
    <property type="entry name" value="Aldehyde Dehydrogenase, Chain A, domain 2"/>
    <property type="match status" value="1"/>
</dbReference>
<comment type="similarity">
    <text evidence="3">Belongs to the aldehyde dehydrogenase family.</text>
</comment>
<evidence type="ECO:0000256" key="1">
    <source>
        <dbReference type="ARBA" id="ARBA00023002"/>
    </source>
</evidence>
<evidence type="ECO:0000256" key="3">
    <source>
        <dbReference type="RuleBase" id="RU003345"/>
    </source>
</evidence>
<evidence type="ECO:0000256" key="2">
    <source>
        <dbReference type="PROSITE-ProRule" id="PRU10007"/>
    </source>
</evidence>
<dbReference type="InterPro" id="IPR016161">
    <property type="entry name" value="Ald_DH/histidinol_DH"/>
</dbReference>
<dbReference type="Pfam" id="PF00171">
    <property type="entry name" value="Aldedh"/>
    <property type="match status" value="1"/>
</dbReference>
<dbReference type="EMBL" id="WBZJ01000001">
    <property type="protein sequence ID" value="KAB3523558.1"/>
    <property type="molecule type" value="Genomic_DNA"/>
</dbReference>
<evidence type="ECO:0000313" key="5">
    <source>
        <dbReference type="EMBL" id="KAB3523558.1"/>
    </source>
</evidence>
<feature type="domain" description="Aldehyde dehydrogenase" evidence="4">
    <location>
        <begin position="28"/>
        <end position="488"/>
    </location>
</feature>
<name>A0ABQ6VGW1_9CORY</name>
<dbReference type="InterPro" id="IPR050740">
    <property type="entry name" value="Aldehyde_DH_Superfamily"/>
</dbReference>
<protein>
    <submittedName>
        <fullName evidence="5">NAD-dependent succinate-semialdehyde dehydrogenase</fullName>
    </submittedName>
</protein>
<dbReference type="InterPro" id="IPR016162">
    <property type="entry name" value="Ald_DH_N"/>
</dbReference>